<dbReference type="EMBL" id="SRLO01000156">
    <property type="protein sequence ID" value="TNN70974.1"/>
    <property type="molecule type" value="Genomic_DNA"/>
</dbReference>
<reference evidence="2 3" key="1">
    <citation type="submission" date="2019-03" db="EMBL/GenBank/DDBJ databases">
        <title>First draft genome of Liparis tanakae, snailfish: a comprehensive survey of snailfish specific genes.</title>
        <authorList>
            <person name="Kim W."/>
            <person name="Song I."/>
            <person name="Jeong J.-H."/>
            <person name="Kim D."/>
            <person name="Kim S."/>
            <person name="Ryu S."/>
            <person name="Song J.Y."/>
            <person name="Lee S.K."/>
        </authorList>
    </citation>
    <scope>NUCLEOTIDE SEQUENCE [LARGE SCALE GENOMIC DNA]</scope>
    <source>
        <tissue evidence="2">Muscle</tissue>
    </source>
</reference>
<evidence type="ECO:0000313" key="3">
    <source>
        <dbReference type="Proteomes" id="UP000314294"/>
    </source>
</evidence>
<organism evidence="2 3">
    <name type="scientific">Liparis tanakae</name>
    <name type="common">Tanaka's snailfish</name>
    <dbReference type="NCBI Taxonomy" id="230148"/>
    <lineage>
        <taxon>Eukaryota</taxon>
        <taxon>Metazoa</taxon>
        <taxon>Chordata</taxon>
        <taxon>Craniata</taxon>
        <taxon>Vertebrata</taxon>
        <taxon>Euteleostomi</taxon>
        <taxon>Actinopterygii</taxon>
        <taxon>Neopterygii</taxon>
        <taxon>Teleostei</taxon>
        <taxon>Neoteleostei</taxon>
        <taxon>Acanthomorphata</taxon>
        <taxon>Eupercaria</taxon>
        <taxon>Perciformes</taxon>
        <taxon>Cottioidei</taxon>
        <taxon>Cottales</taxon>
        <taxon>Liparidae</taxon>
        <taxon>Liparis</taxon>
    </lineage>
</organism>
<evidence type="ECO:0000256" key="1">
    <source>
        <dbReference type="SAM" id="MobiDB-lite"/>
    </source>
</evidence>
<keyword evidence="3" id="KW-1185">Reference proteome</keyword>
<dbReference type="OrthoDB" id="8447377at2759"/>
<proteinExistence type="predicted"/>
<gene>
    <name evidence="2" type="ORF">EYF80_018790</name>
</gene>
<dbReference type="Proteomes" id="UP000314294">
    <property type="component" value="Unassembled WGS sequence"/>
</dbReference>
<protein>
    <submittedName>
        <fullName evidence="2">Uncharacterized protein</fullName>
    </submittedName>
</protein>
<dbReference type="AlphaFoldDB" id="A0A4Z2I121"/>
<comment type="caution">
    <text evidence="2">The sequence shown here is derived from an EMBL/GenBank/DDBJ whole genome shotgun (WGS) entry which is preliminary data.</text>
</comment>
<name>A0A4Z2I121_9TELE</name>
<accession>A0A4Z2I121</accession>
<sequence length="246" mass="26807">MPHNGLNYDGRRGGTRHGSRRDNYRVPFTGLVNGAVTHNGWPAAAAESRPAGAVNGAEHPCVVNGDVDHWYKAKSAKAAPPRTHGKWGGVASAGNPRGISGKGPAGRHVAASACNSEQMAPQIIPSATAKNQWRRRTFRHEKRNMAASTKNPPLPLMPPQEEEENWENEIQEVTPTGSENNCYNIQPYGPQDVIHLSLRGLTLQHRDTVDLPGTDGYNPAVHHPCPVRWSCHNVSAEQDQYADADE</sequence>
<evidence type="ECO:0000313" key="2">
    <source>
        <dbReference type="EMBL" id="TNN70974.1"/>
    </source>
</evidence>
<feature type="region of interest" description="Disordered" evidence="1">
    <location>
        <begin position="1"/>
        <end position="25"/>
    </location>
</feature>